<dbReference type="AlphaFoldDB" id="A0A0C2JDL8"/>
<keyword evidence="1" id="KW-0812">Transmembrane</keyword>
<evidence type="ECO:0000313" key="3">
    <source>
        <dbReference type="Proteomes" id="UP000031668"/>
    </source>
</evidence>
<dbReference type="EMBL" id="JWZT01003251">
    <property type="protein sequence ID" value="KII67288.1"/>
    <property type="molecule type" value="Genomic_DNA"/>
</dbReference>
<gene>
    <name evidence="2" type="ORF">RF11_07711</name>
</gene>
<keyword evidence="3" id="KW-1185">Reference proteome</keyword>
<sequence>MLILSELFSQNQEKRVRGKLDKFCPSIKLYKDVLTIPNQHFGGSEMKIQNLRAECTFARQDLCPLVQRAPNKPPESTSTTPQYQSTLSTQQSMIIPSESTTSSPEVMTYISSTEDVNTKIRKYLSSTKFIVHLSVICFIVLIVAFILKNSKLFSKWKESFSGTNHQEIEINMS</sequence>
<evidence type="ECO:0000313" key="2">
    <source>
        <dbReference type="EMBL" id="KII67288.1"/>
    </source>
</evidence>
<evidence type="ECO:0000256" key="1">
    <source>
        <dbReference type="SAM" id="Phobius"/>
    </source>
</evidence>
<keyword evidence="1" id="KW-1133">Transmembrane helix</keyword>
<keyword evidence="1" id="KW-0472">Membrane</keyword>
<proteinExistence type="predicted"/>
<protein>
    <submittedName>
        <fullName evidence="2">Uncharacterized protein</fullName>
    </submittedName>
</protein>
<comment type="caution">
    <text evidence="2">The sequence shown here is derived from an EMBL/GenBank/DDBJ whole genome shotgun (WGS) entry which is preliminary data.</text>
</comment>
<accession>A0A0C2JDL8</accession>
<dbReference type="Proteomes" id="UP000031668">
    <property type="component" value="Unassembled WGS sequence"/>
</dbReference>
<feature type="transmembrane region" description="Helical" evidence="1">
    <location>
        <begin position="129"/>
        <end position="147"/>
    </location>
</feature>
<organism evidence="2 3">
    <name type="scientific">Thelohanellus kitauei</name>
    <name type="common">Myxosporean</name>
    <dbReference type="NCBI Taxonomy" id="669202"/>
    <lineage>
        <taxon>Eukaryota</taxon>
        <taxon>Metazoa</taxon>
        <taxon>Cnidaria</taxon>
        <taxon>Myxozoa</taxon>
        <taxon>Myxosporea</taxon>
        <taxon>Bivalvulida</taxon>
        <taxon>Platysporina</taxon>
        <taxon>Myxobolidae</taxon>
        <taxon>Thelohanellus</taxon>
    </lineage>
</organism>
<reference evidence="2 3" key="1">
    <citation type="journal article" date="2014" name="Genome Biol. Evol.">
        <title>The genome of the myxosporean Thelohanellus kitauei shows adaptations to nutrient acquisition within its fish host.</title>
        <authorList>
            <person name="Yang Y."/>
            <person name="Xiong J."/>
            <person name="Zhou Z."/>
            <person name="Huo F."/>
            <person name="Miao W."/>
            <person name="Ran C."/>
            <person name="Liu Y."/>
            <person name="Zhang J."/>
            <person name="Feng J."/>
            <person name="Wang M."/>
            <person name="Wang M."/>
            <person name="Wang L."/>
            <person name="Yao B."/>
        </authorList>
    </citation>
    <scope>NUCLEOTIDE SEQUENCE [LARGE SCALE GENOMIC DNA]</scope>
    <source>
        <strain evidence="2">Wuqing</strain>
    </source>
</reference>
<name>A0A0C2JDL8_THEKT</name>